<evidence type="ECO:0000313" key="1">
    <source>
        <dbReference type="EMBL" id="NDO40284.1"/>
    </source>
</evidence>
<dbReference type="AlphaFoldDB" id="A0A1Y4MCD9"/>
<evidence type="ECO:0000313" key="3">
    <source>
        <dbReference type="Proteomes" id="UP000196386"/>
    </source>
</evidence>
<reference evidence="2" key="2">
    <citation type="journal article" date="2018" name="BMC Genomics">
        <title>Whole genome sequencing and function prediction of 133 gut anaerobes isolated from chicken caecum in pure cultures.</title>
        <authorList>
            <person name="Medvecky M."/>
            <person name="Cejkova D."/>
            <person name="Polansky O."/>
            <person name="Karasova D."/>
            <person name="Kubasova T."/>
            <person name="Cizek A."/>
            <person name="Rychlik I."/>
        </authorList>
    </citation>
    <scope>NUCLEOTIDE SEQUENCE</scope>
    <source>
        <strain evidence="2">An175</strain>
    </source>
</reference>
<organism evidence="2 3">
    <name type="scientific">Anaerotruncus colihominis</name>
    <dbReference type="NCBI Taxonomy" id="169435"/>
    <lineage>
        <taxon>Bacteria</taxon>
        <taxon>Bacillati</taxon>
        <taxon>Bacillota</taxon>
        <taxon>Clostridia</taxon>
        <taxon>Eubacteriales</taxon>
        <taxon>Oscillospiraceae</taxon>
        <taxon>Anaerotruncus</taxon>
    </lineage>
</organism>
<reference evidence="1 4" key="3">
    <citation type="submission" date="2019-06" db="EMBL/GenBank/DDBJ databases">
        <title>Draft genome sequences of 15 bacterial species constituting the stable defined intestinal microbiota of the GM15 gnotobiotic mouse model.</title>
        <authorList>
            <person name="Elie C."/>
            <person name="Mathieu A."/>
            <person name="Saliou A."/>
            <person name="Darnaud M."/>
            <person name="Leulier F."/>
            <person name="Tamellini A."/>
        </authorList>
    </citation>
    <scope>NUCLEOTIDE SEQUENCE [LARGE SCALE GENOMIC DNA]</scope>
    <source>
        <strain evidence="1 4">JM4-15</strain>
    </source>
</reference>
<reference evidence="3" key="1">
    <citation type="submission" date="2017-04" db="EMBL/GenBank/DDBJ databases">
        <title>Function of individual gut microbiota members based on whole genome sequencing of pure cultures obtained from chicken caecum.</title>
        <authorList>
            <person name="Medvecky M."/>
            <person name="Cejkova D."/>
            <person name="Polansky O."/>
            <person name="Karasova D."/>
            <person name="Kubasova T."/>
            <person name="Cizek A."/>
            <person name="Rychlik I."/>
        </authorList>
    </citation>
    <scope>NUCLEOTIDE SEQUENCE [LARGE SCALE GENOMIC DNA]</scope>
    <source>
        <strain evidence="3">An175</strain>
    </source>
</reference>
<keyword evidence="1" id="KW-0378">Hydrolase</keyword>
<dbReference type="RefSeq" id="WP_087303478.1">
    <property type="nucleotide sequence ID" value="NZ_CAMUSJ010000013.1"/>
</dbReference>
<comment type="caution">
    <text evidence="2">The sequence shown here is derived from an EMBL/GenBank/DDBJ whole genome shotgun (WGS) entry which is preliminary data.</text>
</comment>
<evidence type="ECO:0000313" key="4">
    <source>
        <dbReference type="Proteomes" id="UP000462501"/>
    </source>
</evidence>
<dbReference type="GO" id="GO:0008233">
    <property type="term" value="F:peptidase activity"/>
    <property type="evidence" value="ECO:0007669"/>
    <property type="project" value="UniProtKB-KW"/>
</dbReference>
<name>A0A1Y4MCD9_9FIRM</name>
<gene>
    <name evidence="2" type="ORF">B5F11_19345</name>
    <name evidence="1" type="ORF">FMM72_13785</name>
</gene>
<dbReference type="GO" id="GO:0006508">
    <property type="term" value="P:proteolysis"/>
    <property type="evidence" value="ECO:0007669"/>
    <property type="project" value="UniProtKB-KW"/>
</dbReference>
<dbReference type="Proteomes" id="UP000462501">
    <property type="component" value="Unassembled WGS sequence"/>
</dbReference>
<sequence>MTQLVITGAENITIDEKHITKMGYRIVTPEDSNARSTDVSKILWIEGRIIPEIAGTSGEPVAKLQQWSYKNKGVSVYCNAVAQYDADATTVRKYTLPKAFVYDYHESFSDTQGTGTFRLELCQKKDENNKVTVEGGFAAE</sequence>
<protein>
    <submittedName>
        <fullName evidence="1">Membrane-associated protease 1</fullName>
    </submittedName>
</protein>
<evidence type="ECO:0000313" key="2">
    <source>
        <dbReference type="EMBL" id="OUP66448.1"/>
    </source>
</evidence>
<dbReference type="EMBL" id="NFKP01000041">
    <property type="protein sequence ID" value="OUP66448.1"/>
    <property type="molecule type" value="Genomic_DNA"/>
</dbReference>
<keyword evidence="1" id="KW-0645">Protease</keyword>
<dbReference type="EMBL" id="VIQT01000019">
    <property type="protein sequence ID" value="NDO40284.1"/>
    <property type="molecule type" value="Genomic_DNA"/>
</dbReference>
<proteinExistence type="predicted"/>
<accession>A0A1Y4MCD9</accession>
<dbReference type="Proteomes" id="UP000196386">
    <property type="component" value="Unassembled WGS sequence"/>
</dbReference>